<protein>
    <submittedName>
        <fullName evidence="1">Uncharacterized protein</fullName>
    </submittedName>
</protein>
<keyword evidence="2" id="KW-1185">Reference proteome</keyword>
<dbReference type="RefSeq" id="WP_145816144.1">
    <property type="nucleotide sequence ID" value="NZ_AP023438.1"/>
</dbReference>
<reference evidence="1 2" key="1">
    <citation type="submission" date="2019-07" db="EMBL/GenBank/DDBJ databases">
        <title>R&amp;d 2014.</title>
        <authorList>
            <person name="Klenk H.-P."/>
        </authorList>
    </citation>
    <scope>NUCLEOTIDE SEQUENCE [LARGE SCALE GENOMIC DNA]</scope>
    <source>
        <strain evidence="1 2">DSM 43912</strain>
    </source>
</reference>
<sequence length="390" mass="42290">MIRFEVAGHAGRRRPGAGLELPEVLLPLRWWRSVPLLRRTAVDMTPLERFTAELALTTGRADPVEFTEITGLPGTLLPAGARRLVQSNALIPDADGYAVWRPMAEQLVAERVVHEYRTVRYDLVLLPRTGDLLALDPKNSWLEQVEQARARPAGNAPVPAELRNRDLAGLLEERLAARTVHGVGQDVLRPAESGDGTTPVAVDGLCPAYRCAGALRLDGDRPVPVVSIVGERGDPVVAELDGADGLARYWTGTVADLTDRDLRLRLWRQVSGADQGRLPHIEPVEIGRWRCTISGADAALLAERGRNLALPLAVTATAPDLVAELTLDLAPGDSRAESLVALDRSLTSAAGGDGDPASLPRTPAVRDRAWRLGFHPMVYALREAEDFSYD</sequence>
<dbReference type="EMBL" id="VLLP01000001">
    <property type="protein sequence ID" value="TWJ27970.1"/>
    <property type="molecule type" value="Genomic_DNA"/>
</dbReference>
<dbReference type="AlphaFoldDB" id="A0A562WCI2"/>
<evidence type="ECO:0000313" key="2">
    <source>
        <dbReference type="Proteomes" id="UP000319728"/>
    </source>
</evidence>
<comment type="caution">
    <text evidence="1">The sequence shown here is derived from an EMBL/GenBank/DDBJ whole genome shotgun (WGS) entry which is preliminary data.</text>
</comment>
<name>A0A562WCI2_9ACTN</name>
<proteinExistence type="predicted"/>
<dbReference type="Proteomes" id="UP000319728">
    <property type="component" value="Unassembled WGS sequence"/>
</dbReference>
<accession>A0A562WCI2</accession>
<gene>
    <name evidence="1" type="ORF">JD81_01472</name>
</gene>
<organism evidence="1 2">
    <name type="scientific">Micromonospora sagamiensis</name>
    <dbReference type="NCBI Taxonomy" id="47875"/>
    <lineage>
        <taxon>Bacteria</taxon>
        <taxon>Bacillati</taxon>
        <taxon>Actinomycetota</taxon>
        <taxon>Actinomycetes</taxon>
        <taxon>Micromonosporales</taxon>
        <taxon>Micromonosporaceae</taxon>
        <taxon>Micromonospora</taxon>
    </lineage>
</organism>
<dbReference type="OrthoDB" id="3402272at2"/>
<evidence type="ECO:0000313" key="1">
    <source>
        <dbReference type="EMBL" id="TWJ27970.1"/>
    </source>
</evidence>